<gene>
    <name evidence="1" type="ORF">LCGC14_0957660</name>
</gene>
<evidence type="ECO:0000313" key="1">
    <source>
        <dbReference type="EMBL" id="KKN18248.1"/>
    </source>
</evidence>
<accession>A0A0F9RLV6</accession>
<comment type="caution">
    <text evidence="1">The sequence shown here is derived from an EMBL/GenBank/DDBJ whole genome shotgun (WGS) entry which is preliminary data.</text>
</comment>
<organism evidence="1">
    <name type="scientific">marine sediment metagenome</name>
    <dbReference type="NCBI Taxonomy" id="412755"/>
    <lineage>
        <taxon>unclassified sequences</taxon>
        <taxon>metagenomes</taxon>
        <taxon>ecological metagenomes</taxon>
    </lineage>
</organism>
<dbReference type="AlphaFoldDB" id="A0A0F9RLV6"/>
<sequence length="152" mass="17473">MNTYRFNLEGEIDAIVGLYFRTGKTDANGYVRGWSSKNFKKILHEKLWRESAGRDVITGKPILLRDVLAHHMLHDQHGNTLKADCRSKVLVAATKFSNPTVEGHDWRLWQTKLIAAKAALARGMAPAHWDIADRIAFLIDRQSSREYLDFYF</sequence>
<protein>
    <submittedName>
        <fullName evidence="1">Uncharacterized protein</fullName>
    </submittedName>
</protein>
<name>A0A0F9RLV6_9ZZZZ</name>
<dbReference type="EMBL" id="LAZR01003445">
    <property type="protein sequence ID" value="KKN18248.1"/>
    <property type="molecule type" value="Genomic_DNA"/>
</dbReference>
<proteinExistence type="predicted"/>
<reference evidence="1" key="1">
    <citation type="journal article" date="2015" name="Nature">
        <title>Complex archaea that bridge the gap between prokaryotes and eukaryotes.</title>
        <authorList>
            <person name="Spang A."/>
            <person name="Saw J.H."/>
            <person name="Jorgensen S.L."/>
            <person name="Zaremba-Niedzwiedzka K."/>
            <person name="Martijn J."/>
            <person name="Lind A.E."/>
            <person name="van Eijk R."/>
            <person name="Schleper C."/>
            <person name="Guy L."/>
            <person name="Ettema T.J."/>
        </authorList>
    </citation>
    <scope>NUCLEOTIDE SEQUENCE</scope>
</reference>